<dbReference type="SUPFAM" id="SSF75304">
    <property type="entry name" value="Amidase signature (AS) enzymes"/>
    <property type="match status" value="1"/>
</dbReference>
<dbReference type="PANTHER" id="PTHR42678:SF36">
    <property type="entry name" value="C869.01-LIKE PROTEIN, PUTATIVE-RELATED"/>
    <property type="match status" value="1"/>
</dbReference>
<protein>
    <recommendedName>
        <fullName evidence="1">Amidase domain-containing protein</fullName>
    </recommendedName>
</protein>
<gene>
    <name evidence="2" type="ORF">CVT25_000346</name>
</gene>
<comment type="caution">
    <text evidence="2">The sequence shown here is derived from an EMBL/GenBank/DDBJ whole genome shotgun (WGS) entry which is preliminary data.</text>
</comment>
<name>A0A409VNT5_PSICY</name>
<feature type="domain" description="Amidase" evidence="1">
    <location>
        <begin position="1"/>
        <end position="90"/>
    </location>
</feature>
<dbReference type="PANTHER" id="PTHR42678">
    <property type="entry name" value="AMIDASE"/>
    <property type="match status" value="1"/>
</dbReference>
<dbReference type="Pfam" id="PF01425">
    <property type="entry name" value="Amidase"/>
    <property type="match status" value="1"/>
</dbReference>
<reference evidence="2 3" key="1">
    <citation type="journal article" date="2018" name="Evol. Lett.">
        <title>Horizontal gene cluster transfer increased hallucinogenic mushroom diversity.</title>
        <authorList>
            <person name="Reynolds H.T."/>
            <person name="Vijayakumar V."/>
            <person name="Gluck-Thaler E."/>
            <person name="Korotkin H.B."/>
            <person name="Matheny P.B."/>
            <person name="Slot J.C."/>
        </authorList>
    </citation>
    <scope>NUCLEOTIDE SEQUENCE [LARGE SCALE GENOMIC DNA]</scope>
    <source>
        <strain evidence="2 3">2631</strain>
    </source>
</reference>
<dbReference type="Gene3D" id="3.90.1300.10">
    <property type="entry name" value="Amidase signature (AS) domain"/>
    <property type="match status" value="1"/>
</dbReference>
<dbReference type="InterPro" id="IPR023631">
    <property type="entry name" value="Amidase_dom"/>
</dbReference>
<dbReference type="InParanoid" id="A0A409VNT5"/>
<evidence type="ECO:0000313" key="3">
    <source>
        <dbReference type="Proteomes" id="UP000283269"/>
    </source>
</evidence>
<proteinExistence type="predicted"/>
<evidence type="ECO:0000259" key="1">
    <source>
        <dbReference type="Pfam" id="PF01425"/>
    </source>
</evidence>
<dbReference type="STRING" id="93625.A0A409VNT5"/>
<dbReference type="Proteomes" id="UP000283269">
    <property type="component" value="Unassembled WGS sequence"/>
</dbReference>
<dbReference type="AlphaFoldDB" id="A0A409VNT5"/>
<organism evidence="2 3">
    <name type="scientific">Psilocybe cyanescens</name>
    <dbReference type="NCBI Taxonomy" id="93625"/>
    <lineage>
        <taxon>Eukaryota</taxon>
        <taxon>Fungi</taxon>
        <taxon>Dikarya</taxon>
        <taxon>Basidiomycota</taxon>
        <taxon>Agaricomycotina</taxon>
        <taxon>Agaricomycetes</taxon>
        <taxon>Agaricomycetidae</taxon>
        <taxon>Agaricales</taxon>
        <taxon>Agaricineae</taxon>
        <taxon>Strophariaceae</taxon>
        <taxon>Psilocybe</taxon>
    </lineage>
</organism>
<dbReference type="OrthoDB" id="566138at2759"/>
<sequence>MNTTARSYGLLGPVVPDDASVVKHLRKARAIILGKANLSGFSHSWGSVALGWSGRGGQSTNAYYVNTDPCGSSSGSAVAASIRLVAVSLGRHRRKHHLLREQ</sequence>
<keyword evidence="3" id="KW-1185">Reference proteome</keyword>
<evidence type="ECO:0000313" key="2">
    <source>
        <dbReference type="EMBL" id="PPQ67934.1"/>
    </source>
</evidence>
<accession>A0A409VNT5</accession>
<dbReference type="InterPro" id="IPR036928">
    <property type="entry name" value="AS_sf"/>
</dbReference>
<dbReference type="EMBL" id="NHYD01003967">
    <property type="protein sequence ID" value="PPQ67934.1"/>
    <property type="molecule type" value="Genomic_DNA"/>
</dbReference>